<organism evidence="3 4">
    <name type="scientific">Pseudidiomarina homiensis</name>
    <dbReference type="NCBI Taxonomy" id="364198"/>
    <lineage>
        <taxon>Bacteria</taxon>
        <taxon>Pseudomonadati</taxon>
        <taxon>Pseudomonadota</taxon>
        <taxon>Gammaproteobacteria</taxon>
        <taxon>Alteromonadales</taxon>
        <taxon>Idiomarinaceae</taxon>
        <taxon>Pseudidiomarina</taxon>
    </lineage>
</organism>
<keyword evidence="1" id="KW-0732">Signal</keyword>
<feature type="signal peptide" evidence="1">
    <location>
        <begin position="1"/>
        <end position="38"/>
    </location>
</feature>
<accession>A0A432Y728</accession>
<dbReference type="Gene3D" id="3.20.20.80">
    <property type="entry name" value="Glycosidases"/>
    <property type="match status" value="1"/>
</dbReference>
<dbReference type="OrthoDB" id="7344472at2"/>
<dbReference type="Proteomes" id="UP000287649">
    <property type="component" value="Unassembled WGS sequence"/>
</dbReference>
<feature type="domain" description="DUF4434" evidence="2">
    <location>
        <begin position="45"/>
        <end position="295"/>
    </location>
</feature>
<reference evidence="4" key="1">
    <citation type="journal article" date="2018" name="Front. Microbiol.">
        <title>Genome-Based Analysis Reveals the Taxonomy and Diversity of the Family Idiomarinaceae.</title>
        <authorList>
            <person name="Liu Y."/>
            <person name="Lai Q."/>
            <person name="Shao Z."/>
        </authorList>
    </citation>
    <scope>NUCLEOTIDE SEQUENCE [LARGE SCALE GENOMIC DNA]</scope>
    <source>
        <strain evidence="4">PO-M2</strain>
    </source>
</reference>
<proteinExistence type="predicted"/>
<keyword evidence="4" id="KW-1185">Reference proteome</keyword>
<feature type="chain" id="PRO_5019534434" description="DUF4434 domain-containing protein" evidence="1">
    <location>
        <begin position="39"/>
        <end position="318"/>
    </location>
</feature>
<comment type="caution">
    <text evidence="3">The sequence shown here is derived from an EMBL/GenBank/DDBJ whole genome shotgun (WGS) entry which is preliminary data.</text>
</comment>
<evidence type="ECO:0000256" key="1">
    <source>
        <dbReference type="SAM" id="SignalP"/>
    </source>
</evidence>
<sequence length="318" mass="36402">MAARSIKRLCRRQRQRVYCAFSALLLTVFLGGASQVTANDELQLGVMYQPLNRDADLGAHGWRYLLQQVIARDIDFGVLQWTQYGAEGFQQPRPWLVETATLWQHEMPLWLGLHTEPEYFAEMAKGAAAQQVFFEAYLRKVNASVAQWQLWTQQHREQFLGWYVPLELSDAYFASAAERAQLHSFLADLKQRLGPTPTAISLFLSAAMAPEDLGEWLVELQDLGYEVWLQDGVGTQALSETDRRQYFAKLNCKVVLINEAFVQTSQQPFQARPARNEELKQAMAEQPDCHRRILFSLRYLPETSGLLYLSDVTKPPQS</sequence>
<dbReference type="InterPro" id="IPR027849">
    <property type="entry name" value="DUF4434"/>
</dbReference>
<evidence type="ECO:0000313" key="4">
    <source>
        <dbReference type="Proteomes" id="UP000287649"/>
    </source>
</evidence>
<evidence type="ECO:0000259" key="2">
    <source>
        <dbReference type="Pfam" id="PF14488"/>
    </source>
</evidence>
<evidence type="ECO:0000313" key="3">
    <source>
        <dbReference type="EMBL" id="RUO56691.1"/>
    </source>
</evidence>
<dbReference type="Pfam" id="PF14488">
    <property type="entry name" value="DUF4434"/>
    <property type="match status" value="1"/>
</dbReference>
<dbReference type="AlphaFoldDB" id="A0A432Y728"/>
<gene>
    <name evidence="3" type="ORF">CWI70_08160</name>
</gene>
<name>A0A432Y728_9GAMM</name>
<dbReference type="RefSeq" id="WP_126772141.1">
    <property type="nucleotide sequence ID" value="NZ_PIPX01000001.1"/>
</dbReference>
<protein>
    <recommendedName>
        <fullName evidence="2">DUF4434 domain-containing protein</fullName>
    </recommendedName>
</protein>
<dbReference type="EMBL" id="PIPX01000001">
    <property type="protein sequence ID" value="RUO56691.1"/>
    <property type="molecule type" value="Genomic_DNA"/>
</dbReference>